<dbReference type="Proteomes" id="UP000799750">
    <property type="component" value="Unassembled WGS sequence"/>
</dbReference>
<evidence type="ECO:0000313" key="1">
    <source>
        <dbReference type="EMBL" id="KAF2493378.1"/>
    </source>
</evidence>
<sequence length="96" mass="10605">MSRLGPLRLRSPRISRRSLAHYGRPDTSTVLAIYLSWSAQRSSRSRSSSVVCCRSEAGVGVEPRLGMKRVGSECVWPVRALKLDLMGVGSQFEGVR</sequence>
<gene>
    <name evidence="1" type="ORF">BU16DRAFT_563542</name>
</gene>
<organism evidence="1 2">
    <name type="scientific">Lophium mytilinum</name>
    <dbReference type="NCBI Taxonomy" id="390894"/>
    <lineage>
        <taxon>Eukaryota</taxon>
        <taxon>Fungi</taxon>
        <taxon>Dikarya</taxon>
        <taxon>Ascomycota</taxon>
        <taxon>Pezizomycotina</taxon>
        <taxon>Dothideomycetes</taxon>
        <taxon>Pleosporomycetidae</taxon>
        <taxon>Mytilinidiales</taxon>
        <taxon>Mytilinidiaceae</taxon>
        <taxon>Lophium</taxon>
    </lineage>
</organism>
<proteinExistence type="predicted"/>
<reference evidence="1" key="1">
    <citation type="journal article" date="2020" name="Stud. Mycol.">
        <title>101 Dothideomycetes genomes: a test case for predicting lifestyles and emergence of pathogens.</title>
        <authorList>
            <person name="Haridas S."/>
            <person name="Albert R."/>
            <person name="Binder M."/>
            <person name="Bloem J."/>
            <person name="Labutti K."/>
            <person name="Salamov A."/>
            <person name="Andreopoulos B."/>
            <person name="Baker S."/>
            <person name="Barry K."/>
            <person name="Bills G."/>
            <person name="Bluhm B."/>
            <person name="Cannon C."/>
            <person name="Castanera R."/>
            <person name="Culley D."/>
            <person name="Daum C."/>
            <person name="Ezra D."/>
            <person name="Gonzalez J."/>
            <person name="Henrissat B."/>
            <person name="Kuo A."/>
            <person name="Liang C."/>
            <person name="Lipzen A."/>
            <person name="Lutzoni F."/>
            <person name="Magnuson J."/>
            <person name="Mondo S."/>
            <person name="Nolan M."/>
            <person name="Ohm R."/>
            <person name="Pangilinan J."/>
            <person name="Park H.-J."/>
            <person name="Ramirez L."/>
            <person name="Alfaro M."/>
            <person name="Sun H."/>
            <person name="Tritt A."/>
            <person name="Yoshinaga Y."/>
            <person name="Zwiers L.-H."/>
            <person name="Turgeon B."/>
            <person name="Goodwin S."/>
            <person name="Spatafora J."/>
            <person name="Crous P."/>
            <person name="Grigoriev I."/>
        </authorList>
    </citation>
    <scope>NUCLEOTIDE SEQUENCE</scope>
    <source>
        <strain evidence="1">CBS 269.34</strain>
    </source>
</reference>
<keyword evidence="2" id="KW-1185">Reference proteome</keyword>
<dbReference type="AlphaFoldDB" id="A0A6A6QLL8"/>
<dbReference type="EMBL" id="MU004192">
    <property type="protein sequence ID" value="KAF2493378.1"/>
    <property type="molecule type" value="Genomic_DNA"/>
</dbReference>
<name>A0A6A6QLL8_9PEZI</name>
<evidence type="ECO:0000313" key="2">
    <source>
        <dbReference type="Proteomes" id="UP000799750"/>
    </source>
</evidence>
<protein>
    <submittedName>
        <fullName evidence="1">Uncharacterized protein</fullName>
    </submittedName>
</protein>
<accession>A0A6A6QLL8</accession>